<gene>
    <name evidence="3" type="ORF">IWW36_000772</name>
</gene>
<evidence type="ECO:0000313" key="4">
    <source>
        <dbReference type="Proteomes" id="UP001139887"/>
    </source>
</evidence>
<name>A0A9W8IHY8_9FUNG</name>
<feature type="transmembrane region" description="Helical" evidence="2">
    <location>
        <begin position="99"/>
        <end position="119"/>
    </location>
</feature>
<proteinExistence type="predicted"/>
<keyword evidence="2" id="KW-1133">Transmembrane helix</keyword>
<feature type="region of interest" description="Disordered" evidence="1">
    <location>
        <begin position="212"/>
        <end position="297"/>
    </location>
</feature>
<dbReference type="Proteomes" id="UP001139887">
    <property type="component" value="Unassembled WGS sequence"/>
</dbReference>
<evidence type="ECO:0000313" key="3">
    <source>
        <dbReference type="EMBL" id="KAJ2851811.1"/>
    </source>
</evidence>
<accession>A0A9W8IHY8</accession>
<reference evidence="3" key="1">
    <citation type="submission" date="2022-07" db="EMBL/GenBank/DDBJ databases">
        <title>Phylogenomic reconstructions and comparative analyses of Kickxellomycotina fungi.</title>
        <authorList>
            <person name="Reynolds N.K."/>
            <person name="Stajich J.E."/>
            <person name="Barry K."/>
            <person name="Grigoriev I.V."/>
            <person name="Crous P."/>
            <person name="Smith M.E."/>
        </authorList>
    </citation>
    <scope>NUCLEOTIDE SEQUENCE</scope>
    <source>
        <strain evidence="3">NRRL 1566</strain>
    </source>
</reference>
<keyword evidence="2" id="KW-0472">Membrane</keyword>
<keyword evidence="4" id="KW-1185">Reference proteome</keyword>
<keyword evidence="2" id="KW-0812">Transmembrane</keyword>
<dbReference type="InterPro" id="IPR025187">
    <property type="entry name" value="DUF4112"/>
</dbReference>
<sequence length="325" mass="36730">MEVSQQGVPAGNIRLQRPMMHYETIQFKRLQNLAYEYDSYNLPLFADIERASPEATKLSQLECIPVIGNLIVSFIIGRFISNAMEFTCLSASTKIKMTGLCLVTFILGFIPFFNVWFVYRYKPLYRCWQLFSDDIGSKGLYNGVSDAGIQMDYLNCGSDARSTHVPSYSSHTQPHSSYVASTATLNPSPPLTGFGKGNSKYSTYSTYSNDRYRSTQQYSPKKQASDDDGLDKKSSREHRGYSSFCPMPSNRNTTAAMSEAPVSGKMRVDSEYSYRYSRGDSESGETNGDRRSYESARLSSFPEEADFIKNKYVVRQSAMDNWPLK</sequence>
<dbReference type="EMBL" id="JANBUW010000008">
    <property type="protein sequence ID" value="KAJ2851811.1"/>
    <property type="molecule type" value="Genomic_DNA"/>
</dbReference>
<feature type="compositionally biased region" description="Basic and acidic residues" evidence="1">
    <location>
        <begin position="266"/>
        <end position="294"/>
    </location>
</feature>
<protein>
    <submittedName>
        <fullName evidence="3">Uncharacterized protein</fullName>
    </submittedName>
</protein>
<feature type="compositionally biased region" description="Basic and acidic residues" evidence="1">
    <location>
        <begin position="230"/>
        <end position="240"/>
    </location>
</feature>
<evidence type="ECO:0000256" key="2">
    <source>
        <dbReference type="SAM" id="Phobius"/>
    </source>
</evidence>
<dbReference type="OrthoDB" id="5538802at2759"/>
<evidence type="ECO:0000256" key="1">
    <source>
        <dbReference type="SAM" id="MobiDB-lite"/>
    </source>
</evidence>
<dbReference type="Pfam" id="PF13430">
    <property type="entry name" value="DUF4112"/>
    <property type="match status" value="1"/>
</dbReference>
<dbReference type="AlphaFoldDB" id="A0A9W8IHY8"/>
<organism evidence="3 4">
    <name type="scientific">Coemansia brasiliensis</name>
    <dbReference type="NCBI Taxonomy" id="2650707"/>
    <lineage>
        <taxon>Eukaryota</taxon>
        <taxon>Fungi</taxon>
        <taxon>Fungi incertae sedis</taxon>
        <taxon>Zoopagomycota</taxon>
        <taxon>Kickxellomycotina</taxon>
        <taxon>Kickxellomycetes</taxon>
        <taxon>Kickxellales</taxon>
        <taxon>Kickxellaceae</taxon>
        <taxon>Coemansia</taxon>
    </lineage>
</organism>
<comment type="caution">
    <text evidence="3">The sequence shown here is derived from an EMBL/GenBank/DDBJ whole genome shotgun (WGS) entry which is preliminary data.</text>
</comment>